<feature type="compositionally biased region" description="Low complexity" evidence="4">
    <location>
        <begin position="222"/>
        <end position="254"/>
    </location>
</feature>
<keyword evidence="3" id="KW-0067">ATP-binding</keyword>
<accession>A0A7Z9C9D9</accession>
<protein>
    <submittedName>
        <fullName evidence="7">Allophanate hydrolase subunit 2</fullName>
    </submittedName>
</protein>
<dbReference type="Gene3D" id="3.30.1360.40">
    <property type="match status" value="1"/>
</dbReference>
<evidence type="ECO:0000259" key="5">
    <source>
        <dbReference type="SMART" id="SM00796"/>
    </source>
</evidence>
<dbReference type="RefSeq" id="WP_185933836.1">
    <property type="nucleotide sequence ID" value="NZ_UYIO01000001.1"/>
</dbReference>
<name>A0A7Z9C9D9_9ACTO</name>
<evidence type="ECO:0000259" key="6">
    <source>
        <dbReference type="SMART" id="SM00797"/>
    </source>
</evidence>
<dbReference type="SMART" id="SM00796">
    <property type="entry name" value="AHS1"/>
    <property type="match status" value="1"/>
</dbReference>
<dbReference type="PANTHER" id="PTHR43309:SF3">
    <property type="entry name" value="5-OXOPROLINASE SUBUNIT C"/>
    <property type="match status" value="1"/>
</dbReference>
<evidence type="ECO:0000256" key="3">
    <source>
        <dbReference type="ARBA" id="ARBA00022840"/>
    </source>
</evidence>
<evidence type="ECO:0000256" key="1">
    <source>
        <dbReference type="ARBA" id="ARBA00022741"/>
    </source>
</evidence>
<evidence type="ECO:0000256" key="4">
    <source>
        <dbReference type="SAM" id="MobiDB-lite"/>
    </source>
</evidence>
<feature type="compositionally biased region" description="Low complexity" evidence="4">
    <location>
        <begin position="264"/>
        <end position="283"/>
    </location>
</feature>
<gene>
    <name evidence="7" type="primary">atzFB</name>
    <name evidence="7" type="ORF">NCTC10327_00731</name>
</gene>
<dbReference type="Pfam" id="PF02626">
    <property type="entry name" value="CT_A_B"/>
    <property type="match status" value="1"/>
</dbReference>
<dbReference type="AlphaFoldDB" id="A0A7Z9C9D9"/>
<sequence length="587" mass="60917">MSFEPESLLVLPAAEDTVLVEYPDLDAVLAHYPALVASKIYGVRELVPAARTIAVYFEPSMSSAREIAEAVRSVEPLDVVSHGGEPTEIEVMYNGEDLAEVADLFGVSTTELITRHQAAHWKVAFVGFAPGFAYCVGDDELFAATPRRTTPRTRIPAGSVGLAANFSAVYPGESPGGWQLIGNSRAPMWDIHRTSPALLSPGDAVKYVAVPEEIQLAPPASPESTSPESASAEPASPDLVSSESVSPESVSPESAGAVGQSTSGAEKAGAVSAPAAAPEPADSTALPERYWEIINPGVQMIFEDLGRPGLLNIGVAAAGAADHQSLMAANSAVGNAPDTAALEIAGGGAEIRSHARCEIAIAGATGEVTVTEAETGYSFALTPGLPAAIEPGDTISIGWFDRGVRAYLAVRGGYEVEPILGSRSLDTLAGLGPQALTAGSIVPLSEKVASGVVADAPTVGTKLPTEEEVTLRIVLGPRTDWFTAAALENLTAQAWKVTPQSDRVGIRLEGEKPLARAREGELQSEGAVTGAIQVPTSGQPVIFLADHPLTGGYPVIGSLVRSDIDTAAQIRPGTTIRFKIVTPFTQL</sequence>
<dbReference type="Proteomes" id="UP000269974">
    <property type="component" value="Unassembled WGS sequence"/>
</dbReference>
<dbReference type="InterPro" id="IPR052708">
    <property type="entry name" value="PxpC"/>
</dbReference>
<feature type="region of interest" description="Disordered" evidence="4">
    <location>
        <begin position="217"/>
        <end position="283"/>
    </location>
</feature>
<dbReference type="InterPro" id="IPR003778">
    <property type="entry name" value="CT_A_B"/>
</dbReference>
<dbReference type="NCBIfam" id="TIGR00724">
    <property type="entry name" value="urea_amlyse_rel"/>
    <property type="match status" value="1"/>
</dbReference>
<dbReference type="GO" id="GO:0016787">
    <property type="term" value="F:hydrolase activity"/>
    <property type="evidence" value="ECO:0007669"/>
    <property type="project" value="UniProtKB-KW"/>
</dbReference>
<keyword evidence="2 7" id="KW-0378">Hydrolase</keyword>
<evidence type="ECO:0000256" key="2">
    <source>
        <dbReference type="ARBA" id="ARBA00022801"/>
    </source>
</evidence>
<proteinExistence type="predicted"/>
<evidence type="ECO:0000313" key="8">
    <source>
        <dbReference type="Proteomes" id="UP000269974"/>
    </source>
</evidence>
<dbReference type="PANTHER" id="PTHR43309">
    <property type="entry name" value="5-OXOPROLINASE SUBUNIT C"/>
    <property type="match status" value="1"/>
</dbReference>
<feature type="domain" description="Carboxyltransferase" evidence="5">
    <location>
        <begin position="8"/>
        <end position="199"/>
    </location>
</feature>
<keyword evidence="1" id="KW-0547">Nucleotide-binding</keyword>
<comment type="caution">
    <text evidence="7">The sequence shown here is derived from an EMBL/GenBank/DDBJ whole genome shotgun (WGS) entry which is preliminary data.</text>
</comment>
<dbReference type="SUPFAM" id="SSF50891">
    <property type="entry name" value="Cyclophilin-like"/>
    <property type="match status" value="2"/>
</dbReference>
<organism evidence="7 8">
    <name type="scientific">Actinobaculum suis</name>
    <dbReference type="NCBI Taxonomy" id="1657"/>
    <lineage>
        <taxon>Bacteria</taxon>
        <taxon>Bacillati</taxon>
        <taxon>Actinomycetota</taxon>
        <taxon>Actinomycetes</taxon>
        <taxon>Actinomycetales</taxon>
        <taxon>Actinomycetaceae</taxon>
        <taxon>Actinobaculum</taxon>
    </lineage>
</organism>
<dbReference type="SUPFAM" id="SSF160467">
    <property type="entry name" value="PH0987 N-terminal domain-like"/>
    <property type="match status" value="1"/>
</dbReference>
<dbReference type="SMART" id="SM00797">
    <property type="entry name" value="AHS2"/>
    <property type="match status" value="1"/>
</dbReference>
<feature type="domain" description="Carboxyltransferase" evidence="6">
    <location>
        <begin position="312"/>
        <end position="587"/>
    </location>
</feature>
<evidence type="ECO:0000313" key="7">
    <source>
        <dbReference type="EMBL" id="VDG76054.1"/>
    </source>
</evidence>
<dbReference type="InterPro" id="IPR003833">
    <property type="entry name" value="CT_C_D"/>
</dbReference>
<dbReference type="InterPro" id="IPR029000">
    <property type="entry name" value="Cyclophilin-like_dom_sf"/>
</dbReference>
<reference evidence="7 8" key="1">
    <citation type="submission" date="2018-11" db="EMBL/GenBank/DDBJ databases">
        <authorList>
            <consortium name="Pathogen Informatics"/>
        </authorList>
    </citation>
    <scope>NUCLEOTIDE SEQUENCE [LARGE SCALE GENOMIC DNA]</scope>
    <source>
        <strain evidence="7 8">NCTC10327</strain>
    </source>
</reference>
<dbReference type="GO" id="GO:0005524">
    <property type="term" value="F:ATP binding"/>
    <property type="evidence" value="ECO:0007669"/>
    <property type="project" value="UniProtKB-KW"/>
</dbReference>
<dbReference type="Gene3D" id="2.40.100.10">
    <property type="entry name" value="Cyclophilin-like"/>
    <property type="match status" value="2"/>
</dbReference>
<dbReference type="Pfam" id="PF02682">
    <property type="entry name" value="CT_C_D"/>
    <property type="match status" value="1"/>
</dbReference>
<dbReference type="EMBL" id="UYIO01000001">
    <property type="protein sequence ID" value="VDG76054.1"/>
    <property type="molecule type" value="Genomic_DNA"/>
</dbReference>